<dbReference type="RefSeq" id="WP_191841876.1">
    <property type="nucleotide sequence ID" value="NZ_BAAALB010000016.1"/>
</dbReference>
<dbReference type="PANTHER" id="PTHR43459">
    <property type="entry name" value="ENOYL-COA HYDRATASE"/>
    <property type="match status" value="1"/>
</dbReference>
<dbReference type="Pfam" id="PF00378">
    <property type="entry name" value="ECH_1"/>
    <property type="match status" value="1"/>
</dbReference>
<reference evidence="1 2" key="1">
    <citation type="submission" date="2021-01" db="EMBL/GenBank/DDBJ databases">
        <title>Whole genome shotgun sequence of Catellatospora chokoriensis NBRC 107358.</title>
        <authorList>
            <person name="Komaki H."/>
            <person name="Tamura T."/>
        </authorList>
    </citation>
    <scope>NUCLEOTIDE SEQUENCE [LARGE SCALE GENOMIC DNA]</scope>
    <source>
        <strain evidence="1 2">NBRC 107358</strain>
    </source>
</reference>
<dbReference type="CDD" id="cd06558">
    <property type="entry name" value="crotonase-like"/>
    <property type="match status" value="1"/>
</dbReference>
<dbReference type="InterPro" id="IPR029045">
    <property type="entry name" value="ClpP/crotonase-like_dom_sf"/>
</dbReference>
<organism evidence="1 2">
    <name type="scientific">Catellatospora chokoriensis</name>
    <dbReference type="NCBI Taxonomy" id="310353"/>
    <lineage>
        <taxon>Bacteria</taxon>
        <taxon>Bacillati</taxon>
        <taxon>Actinomycetota</taxon>
        <taxon>Actinomycetes</taxon>
        <taxon>Micromonosporales</taxon>
        <taxon>Micromonosporaceae</taxon>
        <taxon>Catellatospora</taxon>
    </lineage>
</organism>
<name>A0A8J3NTV1_9ACTN</name>
<evidence type="ECO:0000313" key="2">
    <source>
        <dbReference type="Proteomes" id="UP000619293"/>
    </source>
</evidence>
<accession>A0A8J3NTV1</accession>
<dbReference type="Proteomes" id="UP000619293">
    <property type="component" value="Unassembled WGS sequence"/>
</dbReference>
<dbReference type="Gene3D" id="3.90.226.10">
    <property type="entry name" value="2-enoyl-CoA Hydratase, Chain A, domain 1"/>
    <property type="match status" value="1"/>
</dbReference>
<dbReference type="GO" id="GO:0003824">
    <property type="term" value="F:catalytic activity"/>
    <property type="evidence" value="ECO:0007669"/>
    <property type="project" value="UniProtKB-ARBA"/>
</dbReference>
<comment type="caution">
    <text evidence="1">The sequence shown here is derived from an EMBL/GenBank/DDBJ whole genome shotgun (WGS) entry which is preliminary data.</text>
</comment>
<sequence length="277" mass="30522">MKPWTHFSVVAETRRLWRITFDNPPINLVSPETLTELPRLVDQLAVDSELRVVVFESGNPDYFLNHYDTSRVAETPRELGASGYPLLIDASTRLSRLPVVSIAKIRGRVRGVGSELTQAMDMRFASVGALFGQPETANGNLPGGGGLEHLPLLLGRARALEVALSSDDYPGELAERYGWVNRTVPDGELDSLVDDLARRISSFDKESIAAVKQQVNRYTLPSADDLKSSYDLYLSSFGWPGSKRRLPAASAAGRNQPGDYELRLGYHLGRQPDVDSP</sequence>
<dbReference type="PANTHER" id="PTHR43459:SF1">
    <property type="entry name" value="EG:BACN32G11.4 PROTEIN"/>
    <property type="match status" value="1"/>
</dbReference>
<dbReference type="SUPFAM" id="SSF52096">
    <property type="entry name" value="ClpP/crotonase"/>
    <property type="match status" value="1"/>
</dbReference>
<evidence type="ECO:0000313" key="1">
    <source>
        <dbReference type="EMBL" id="GIF92111.1"/>
    </source>
</evidence>
<keyword evidence="2" id="KW-1185">Reference proteome</keyword>
<dbReference type="AlphaFoldDB" id="A0A8J3NTV1"/>
<gene>
    <name evidence="1" type="ORF">Cch02nite_55550</name>
</gene>
<dbReference type="EMBL" id="BONG01000041">
    <property type="protein sequence ID" value="GIF92111.1"/>
    <property type="molecule type" value="Genomic_DNA"/>
</dbReference>
<protein>
    <submittedName>
        <fullName evidence="1">Enoyl-CoA hydratase</fullName>
    </submittedName>
</protein>
<dbReference type="InterPro" id="IPR001753">
    <property type="entry name" value="Enoyl-CoA_hydra/iso"/>
</dbReference>
<proteinExistence type="predicted"/>